<dbReference type="InterPro" id="IPR028994">
    <property type="entry name" value="Integrin_alpha_N"/>
</dbReference>
<keyword evidence="1" id="KW-0732">Signal</keyword>
<comment type="caution">
    <text evidence="3">The sequence shown here is derived from an EMBL/GenBank/DDBJ whole genome shotgun (WGS) entry which is preliminary data.</text>
</comment>
<dbReference type="InterPro" id="IPR027039">
    <property type="entry name" value="Crtac1"/>
</dbReference>
<protein>
    <submittedName>
        <fullName evidence="3">VCBS repeat-containing protein</fullName>
    </submittedName>
</protein>
<proteinExistence type="predicted"/>
<dbReference type="InterPro" id="IPR013517">
    <property type="entry name" value="FG-GAP"/>
</dbReference>
<evidence type="ECO:0000259" key="2">
    <source>
        <dbReference type="Pfam" id="PF07593"/>
    </source>
</evidence>
<evidence type="ECO:0000313" key="3">
    <source>
        <dbReference type="EMBL" id="KAA9038194.1"/>
    </source>
</evidence>
<sequence>MNFSKLIFVGFLFLLLDACNSKQTLFQQISSSHSGITFNNKITENDSINPMDVVNIYNGGGIGIGDFNNDGLQDIYFGGNMVPGKLYLNKGNFKFEDITDIAGVGGMGRWERGISVIDINNDGLMDIYICNTIDKDSIKRRNILYINQGLDKDGIPHFKDMAAEYGLDIHVQSTMASFFDYDNDGDLDMYLTVNEASNASNPSVFRERHAVNTVPSRGRLFRNDMDPLLKHPVFHDVSDEAGITADGFGHAATICDINNDGWKDIYISDDFISNNLLYINNHNGTFTERAKEYFKHTSFNSMGQDVVDINNDGRPDVVELDMNPEDNYRKKMMSGANNTFTYQSFDQFGYQYQYVRNTLQINQGPIIGANDTIGRPAFSDIGFMAGISQTDWSWCPLVTDFDNDGYRDLIVTNGFPRDVSDHDFIAYRKQAGGTESTMSLLNQIPQVKIHNYAFHNQGDLTFRDVTSQWGLTVPTFSSGAAYADFDNDGAMDMVISNINDEALLYRNTLHDKDSLNTNFLQIKFHGDKQNINGIGASVTIFYDNGKLQVYDNNPYRGYISTDEDVAHFGLGKIKVVDSVIIKWGNGKTQTLRNIKVNQVVTADIRNAAESHSAPQPITDTTSLFTDVTGSEGINFKHKDIDNFIDFNIQIILPHKFTEYCPAIATADLDGNGLDDMVVGGNTFNPAQVFYQQADGKFIQRKLDSSKIDVTNQNADEGILIFDANGDGRQDVYVSSGGYKNDPNSKYYQDRLYINEGKGNFALDSAALPQNFTSKLCVRAFDYNKDGKLDLFVSGRVDPWNYPKPVGSFIFRNDTKNGIARFTDVTNEVAPALKNIGMVCDALFTDFDNDGQTDLILAGEWMPITFLKNGNGQFRKVHTGVDSFYGWWNTIVAGDFRHTGRMDYIVGNLGLNTILQASDSFPVYMTAKDFDNNGSEDPILSLYLPDKNGVKKEFPLFSRDDIMTQLPGLKKKFDDYKSFANASMDDIFSPRQRQGALRLKANYLQSCYLRNEGNGKFTMIPLPKEAQVSVLNGMVAEDFNGDGNLDLAINGNDYGTEVSTGRYDALNGLVLLGDGKGNFKPLSILQSGIYIPGNGKALVKLLDNKGDLMLAASQNKDALKVFKLKREANHIAILPDDINAIITYKDGTIQKQEFYYGSSFLSQSARFLITNSLMSSVAIKNNSGVIRTITLK</sequence>
<dbReference type="PANTHER" id="PTHR16026">
    <property type="entry name" value="CARTILAGE ACIDIC PROTEIN 1"/>
    <property type="match status" value="1"/>
</dbReference>
<feature type="domain" description="ASPIC/UnbV" evidence="2">
    <location>
        <begin position="533"/>
        <end position="601"/>
    </location>
</feature>
<dbReference type="Pfam" id="PF13517">
    <property type="entry name" value="FG-GAP_3"/>
    <property type="match status" value="4"/>
</dbReference>
<dbReference type="PANTHER" id="PTHR16026:SF0">
    <property type="entry name" value="CARTILAGE ACIDIC PROTEIN 1"/>
    <property type="match status" value="1"/>
</dbReference>
<dbReference type="EMBL" id="VYQF01000004">
    <property type="protein sequence ID" value="KAA9038194.1"/>
    <property type="molecule type" value="Genomic_DNA"/>
</dbReference>
<dbReference type="Proteomes" id="UP000326903">
    <property type="component" value="Unassembled WGS sequence"/>
</dbReference>
<evidence type="ECO:0000313" key="4">
    <source>
        <dbReference type="Proteomes" id="UP000326903"/>
    </source>
</evidence>
<dbReference type="SUPFAM" id="SSF69318">
    <property type="entry name" value="Integrin alpha N-terminal domain"/>
    <property type="match status" value="3"/>
</dbReference>
<dbReference type="Gene3D" id="2.130.10.130">
    <property type="entry name" value="Integrin alpha, N-terminal"/>
    <property type="match status" value="4"/>
</dbReference>
<dbReference type="RefSeq" id="WP_150415754.1">
    <property type="nucleotide sequence ID" value="NZ_VYQF01000004.1"/>
</dbReference>
<dbReference type="AlphaFoldDB" id="A0A5J5IGU5"/>
<accession>A0A5J5IGU5</accession>
<evidence type="ECO:0000256" key="1">
    <source>
        <dbReference type="ARBA" id="ARBA00022729"/>
    </source>
</evidence>
<name>A0A5J5IGU5_9BACT</name>
<organism evidence="3 4">
    <name type="scientific">Ginsengibacter hankyongi</name>
    <dbReference type="NCBI Taxonomy" id="2607284"/>
    <lineage>
        <taxon>Bacteria</taxon>
        <taxon>Pseudomonadati</taxon>
        <taxon>Bacteroidota</taxon>
        <taxon>Chitinophagia</taxon>
        <taxon>Chitinophagales</taxon>
        <taxon>Chitinophagaceae</taxon>
        <taxon>Ginsengibacter</taxon>
    </lineage>
</organism>
<gene>
    <name evidence="3" type="ORF">FW778_15715</name>
</gene>
<keyword evidence="4" id="KW-1185">Reference proteome</keyword>
<dbReference type="Pfam" id="PF07593">
    <property type="entry name" value="UnbV_ASPIC"/>
    <property type="match status" value="1"/>
</dbReference>
<dbReference type="InterPro" id="IPR011519">
    <property type="entry name" value="UnbV_ASPIC"/>
</dbReference>
<reference evidence="3 4" key="1">
    <citation type="submission" date="2019-09" db="EMBL/GenBank/DDBJ databases">
        <title>Draft genome sequence of Ginsengibacter sp. BR5-29.</title>
        <authorList>
            <person name="Im W.-T."/>
        </authorList>
    </citation>
    <scope>NUCLEOTIDE SEQUENCE [LARGE SCALE GENOMIC DNA]</scope>
    <source>
        <strain evidence="3 4">BR5-29</strain>
    </source>
</reference>